<dbReference type="PANTHER" id="PTHR46769">
    <property type="entry name" value="POLYCYSTIC KIDNEY AND HEPATIC DISEASE 1 (AUTOSOMAL RECESSIVE)-LIKE 1"/>
    <property type="match status" value="1"/>
</dbReference>
<sequence>VKRTTSRKRRDVPLWEDRRVGSDRDINFDVWRCLYDGCIPPTAPPPVVATTYRWSESETWKNVPVGSGGHPDENTYGLPVQFDSIVIPEGMRLLVDTVTPKLRIIQVYGILEFEDTMDHTFDATIIYVRGDITNNGQVIAGSEVSPFTHNLRITLRGDLDPNNQDNTPMPPIAEISLGWKAMG</sequence>
<feature type="non-terminal residue" evidence="3">
    <location>
        <position position="183"/>
    </location>
</feature>
<protein>
    <recommendedName>
        <fullName evidence="2">G8 domain-containing protein</fullName>
    </recommendedName>
</protein>
<dbReference type="Pfam" id="PF10162">
    <property type="entry name" value="G8"/>
    <property type="match status" value="1"/>
</dbReference>
<evidence type="ECO:0000313" key="4">
    <source>
        <dbReference type="Proteomes" id="UP001497623"/>
    </source>
</evidence>
<evidence type="ECO:0000313" key="3">
    <source>
        <dbReference type="EMBL" id="CAL4093535.1"/>
    </source>
</evidence>
<keyword evidence="4" id="KW-1185">Reference proteome</keyword>
<dbReference type="Proteomes" id="UP001497623">
    <property type="component" value="Unassembled WGS sequence"/>
</dbReference>
<organism evidence="3 4">
    <name type="scientific">Meganyctiphanes norvegica</name>
    <name type="common">Northern krill</name>
    <name type="synonym">Thysanopoda norvegica</name>
    <dbReference type="NCBI Taxonomy" id="48144"/>
    <lineage>
        <taxon>Eukaryota</taxon>
        <taxon>Metazoa</taxon>
        <taxon>Ecdysozoa</taxon>
        <taxon>Arthropoda</taxon>
        <taxon>Crustacea</taxon>
        <taxon>Multicrustacea</taxon>
        <taxon>Malacostraca</taxon>
        <taxon>Eumalacostraca</taxon>
        <taxon>Eucarida</taxon>
        <taxon>Euphausiacea</taxon>
        <taxon>Euphausiidae</taxon>
        <taxon>Meganyctiphanes</taxon>
    </lineage>
</organism>
<proteinExistence type="predicted"/>
<feature type="non-terminal residue" evidence="3">
    <location>
        <position position="1"/>
    </location>
</feature>
<reference evidence="3 4" key="1">
    <citation type="submission" date="2024-05" db="EMBL/GenBank/DDBJ databases">
        <authorList>
            <person name="Wallberg A."/>
        </authorList>
    </citation>
    <scope>NUCLEOTIDE SEQUENCE [LARGE SCALE GENOMIC DNA]</scope>
</reference>
<dbReference type="SMART" id="SM01225">
    <property type="entry name" value="G8"/>
    <property type="match status" value="1"/>
</dbReference>
<dbReference type="InterPro" id="IPR019316">
    <property type="entry name" value="G8_domain"/>
</dbReference>
<dbReference type="PANTHER" id="PTHR46769:SF2">
    <property type="entry name" value="FIBROCYSTIN-L ISOFORM 2 PRECURSOR-RELATED"/>
    <property type="match status" value="1"/>
</dbReference>
<keyword evidence="1" id="KW-0732">Signal</keyword>
<comment type="caution">
    <text evidence="3">The sequence shown here is derived from an EMBL/GenBank/DDBJ whole genome shotgun (WGS) entry which is preliminary data.</text>
</comment>
<dbReference type="PROSITE" id="PS51484">
    <property type="entry name" value="G8"/>
    <property type="match status" value="1"/>
</dbReference>
<name>A0AAV2QSE9_MEGNR</name>
<dbReference type="InterPro" id="IPR052387">
    <property type="entry name" value="Fibrocystin"/>
</dbReference>
<evidence type="ECO:0000256" key="1">
    <source>
        <dbReference type="ARBA" id="ARBA00022729"/>
    </source>
</evidence>
<accession>A0AAV2QSE9</accession>
<feature type="domain" description="G8" evidence="2">
    <location>
        <begin position="74"/>
        <end position="183"/>
    </location>
</feature>
<dbReference type="AlphaFoldDB" id="A0AAV2QSE9"/>
<gene>
    <name evidence="3" type="ORF">MNOR_LOCUS14893</name>
</gene>
<dbReference type="EMBL" id="CAXKWB010009116">
    <property type="protein sequence ID" value="CAL4093535.1"/>
    <property type="molecule type" value="Genomic_DNA"/>
</dbReference>
<evidence type="ECO:0000259" key="2">
    <source>
        <dbReference type="PROSITE" id="PS51484"/>
    </source>
</evidence>